<proteinExistence type="predicted"/>
<accession>A0A367K868</accession>
<organism evidence="1 2">
    <name type="scientific">Rhizopus stolonifer</name>
    <name type="common">Rhizopus nigricans</name>
    <dbReference type="NCBI Taxonomy" id="4846"/>
    <lineage>
        <taxon>Eukaryota</taxon>
        <taxon>Fungi</taxon>
        <taxon>Fungi incertae sedis</taxon>
        <taxon>Mucoromycota</taxon>
        <taxon>Mucoromycotina</taxon>
        <taxon>Mucoromycetes</taxon>
        <taxon>Mucorales</taxon>
        <taxon>Mucorineae</taxon>
        <taxon>Rhizopodaceae</taxon>
        <taxon>Rhizopus</taxon>
    </lineage>
</organism>
<name>A0A367K868_RHIST</name>
<feature type="non-terminal residue" evidence="1">
    <location>
        <position position="1"/>
    </location>
</feature>
<evidence type="ECO:0000313" key="1">
    <source>
        <dbReference type="EMBL" id="RCH98366.1"/>
    </source>
</evidence>
<sequence>KQITSGHTRFVLGPANLHYHTSSFNLIVMPNNYFLDTPVDNWSIKTAFKRIEENNPKNIARENLRLLKSHLNEVLKSNDYAIIAAATKLLQDWNRIKKELVPKRNKRTPKYNNNNYGNVFIAQPTNSNVIINECAASRQEGEASSSENNSWESLAKQRKKRKYVNAYLCGYYSNTDIGRPGSVSIQGAQLRKILSDSRVLSSWYIFLLSSVDNCALSKLALQDQKLIMKDLNTKEHLKPVDDEVIYACQKIYYLLNDDDIDRDGAKEVVDGIKLSSPNKSVKIVLKIISSMLFKLVDNRKTNNQTQGEATLIIENIRPSLSHCIISQLEGVKYEWQVQKYDPSQQLTYRLALPSDGQIMIPDLTPFVEINSTTNYELFFVKVKRKGKYQNNHLANDLVKLGKEMHTALNKLVKKRTLRRNKGKSLQFNFTRDNTDNILLISAIIEKLSQKKEIVLATISNLYQCINGDEELVDLASYTRQA</sequence>
<dbReference type="EMBL" id="PJQM01002075">
    <property type="protein sequence ID" value="RCH98366.1"/>
    <property type="molecule type" value="Genomic_DNA"/>
</dbReference>
<evidence type="ECO:0000313" key="2">
    <source>
        <dbReference type="Proteomes" id="UP000253551"/>
    </source>
</evidence>
<keyword evidence="2" id="KW-1185">Reference proteome</keyword>
<dbReference type="OrthoDB" id="2288688at2759"/>
<reference evidence="1 2" key="1">
    <citation type="journal article" date="2018" name="G3 (Bethesda)">
        <title>Phylogenetic and Phylogenomic Definition of Rhizopus Species.</title>
        <authorList>
            <person name="Gryganskyi A.P."/>
            <person name="Golan J."/>
            <person name="Dolatabadi S."/>
            <person name="Mondo S."/>
            <person name="Robb S."/>
            <person name="Idnurm A."/>
            <person name="Muszewska A."/>
            <person name="Steczkiewicz K."/>
            <person name="Masonjones S."/>
            <person name="Liao H.L."/>
            <person name="Gajdeczka M.T."/>
            <person name="Anike F."/>
            <person name="Vuek A."/>
            <person name="Anishchenko I.M."/>
            <person name="Voigt K."/>
            <person name="de Hoog G.S."/>
            <person name="Smith M.E."/>
            <person name="Heitman J."/>
            <person name="Vilgalys R."/>
            <person name="Stajich J.E."/>
        </authorList>
    </citation>
    <scope>NUCLEOTIDE SEQUENCE [LARGE SCALE GENOMIC DNA]</scope>
    <source>
        <strain evidence="1 2">LSU 92-RS-03</strain>
    </source>
</reference>
<gene>
    <name evidence="1" type="ORF">CU098_006977</name>
</gene>
<protein>
    <submittedName>
        <fullName evidence="1">Uncharacterized protein</fullName>
    </submittedName>
</protein>
<dbReference type="Proteomes" id="UP000253551">
    <property type="component" value="Unassembled WGS sequence"/>
</dbReference>
<dbReference type="AlphaFoldDB" id="A0A367K868"/>
<comment type="caution">
    <text evidence="1">The sequence shown here is derived from an EMBL/GenBank/DDBJ whole genome shotgun (WGS) entry which is preliminary data.</text>
</comment>
<dbReference type="STRING" id="4846.A0A367K868"/>